<gene>
    <name evidence="3" type="ORF">SAMN06265795_10337</name>
</gene>
<dbReference type="AlphaFoldDB" id="A0A239EX31"/>
<dbReference type="PANTHER" id="PTHR35146:SF1">
    <property type="entry name" value="UPF0178 PROTEIN YAII"/>
    <property type="match status" value="1"/>
</dbReference>
<keyword evidence="4" id="KW-1185">Reference proteome</keyword>
<dbReference type="Proteomes" id="UP000198284">
    <property type="component" value="Unassembled WGS sequence"/>
</dbReference>
<name>A0A239EX31_9BURK</name>
<dbReference type="HAMAP" id="MF_00489">
    <property type="entry name" value="UPF0178"/>
    <property type="match status" value="1"/>
</dbReference>
<accession>A0A239EX31</accession>
<comment type="similarity">
    <text evidence="1 2">Belongs to the UPF0178 family.</text>
</comment>
<evidence type="ECO:0000313" key="4">
    <source>
        <dbReference type="Proteomes" id="UP000198284"/>
    </source>
</evidence>
<evidence type="ECO:0000256" key="1">
    <source>
        <dbReference type="ARBA" id="ARBA00008522"/>
    </source>
</evidence>
<dbReference type="NCBIfam" id="NF001095">
    <property type="entry name" value="PRK00124.1"/>
    <property type="match status" value="1"/>
</dbReference>
<dbReference type="CDD" id="cd18720">
    <property type="entry name" value="PIN_YqxD-like"/>
    <property type="match status" value="1"/>
</dbReference>
<proteinExistence type="inferred from homology"/>
<dbReference type="InterPro" id="IPR003791">
    <property type="entry name" value="UPF0178"/>
</dbReference>
<dbReference type="Pfam" id="PF02639">
    <property type="entry name" value="DUF188"/>
    <property type="match status" value="1"/>
</dbReference>
<dbReference type="EMBL" id="FZOT01000003">
    <property type="protein sequence ID" value="SNS48603.1"/>
    <property type="molecule type" value="Genomic_DNA"/>
</dbReference>
<sequence length="192" mass="20817">MVKRVKTGSATAYVGQQLSNRCGQAATMGHSTDFKRLAMHIWVDADACPAVIKDILFRVAERLQLDVTLVANRLMRVPGSRFIRALQVPAGADAADAEIVARVASGDIVVTGDIPLAAQVLEKGGLPLNPRGEWYTSDTIAQQLTMRAFMDELRGSGVDTGGPAAFSQADRQRFANALDRELARRNNRAEPR</sequence>
<dbReference type="PANTHER" id="PTHR35146">
    <property type="entry name" value="UPF0178 PROTEIN YAII"/>
    <property type="match status" value="1"/>
</dbReference>
<organism evidence="3 4">
    <name type="scientific">Noviherbaspirillum humi</name>
    <dbReference type="NCBI Taxonomy" id="1688639"/>
    <lineage>
        <taxon>Bacteria</taxon>
        <taxon>Pseudomonadati</taxon>
        <taxon>Pseudomonadota</taxon>
        <taxon>Betaproteobacteria</taxon>
        <taxon>Burkholderiales</taxon>
        <taxon>Oxalobacteraceae</taxon>
        <taxon>Noviherbaspirillum</taxon>
    </lineage>
</organism>
<protein>
    <recommendedName>
        <fullName evidence="2">UPF0178 protein SAMN06265795_10337</fullName>
    </recommendedName>
</protein>
<evidence type="ECO:0000313" key="3">
    <source>
        <dbReference type="EMBL" id="SNS48603.1"/>
    </source>
</evidence>
<reference evidence="3 4" key="1">
    <citation type="submission" date="2017-06" db="EMBL/GenBank/DDBJ databases">
        <authorList>
            <person name="Kim H.J."/>
            <person name="Triplett B.A."/>
        </authorList>
    </citation>
    <scope>NUCLEOTIDE SEQUENCE [LARGE SCALE GENOMIC DNA]</scope>
    <source>
        <strain evidence="3 4">U15</strain>
    </source>
</reference>
<evidence type="ECO:0000256" key="2">
    <source>
        <dbReference type="HAMAP-Rule" id="MF_00489"/>
    </source>
</evidence>